<evidence type="ECO:0000313" key="11">
    <source>
        <dbReference type="EMBL" id="GFF17237.1"/>
    </source>
</evidence>
<evidence type="ECO:0000256" key="8">
    <source>
        <dbReference type="ARBA" id="ARBA00022801"/>
    </source>
</evidence>
<evidence type="ECO:0000256" key="6">
    <source>
        <dbReference type="ARBA" id="ARBA00022723"/>
    </source>
</evidence>
<dbReference type="GO" id="GO:0005576">
    <property type="term" value="C:extracellular region"/>
    <property type="evidence" value="ECO:0007669"/>
    <property type="project" value="UniProtKB-SubCell"/>
</dbReference>
<dbReference type="OrthoDB" id="7202371at2759"/>
<evidence type="ECO:0000256" key="2">
    <source>
        <dbReference type="ARBA" id="ARBA00004613"/>
    </source>
</evidence>
<dbReference type="GO" id="GO:0046872">
    <property type="term" value="F:metal ion binding"/>
    <property type="evidence" value="ECO:0007669"/>
    <property type="project" value="UniProtKB-KW"/>
</dbReference>
<evidence type="ECO:0000259" key="10">
    <source>
        <dbReference type="Pfam" id="PF00962"/>
    </source>
</evidence>
<keyword evidence="12" id="KW-1185">Reference proteome</keyword>
<dbReference type="VEuPathDB" id="FungiDB:ATEG_03353"/>
<evidence type="ECO:0000256" key="7">
    <source>
        <dbReference type="ARBA" id="ARBA00022729"/>
    </source>
</evidence>
<dbReference type="SUPFAM" id="SSF51556">
    <property type="entry name" value="Metallo-dependent hydrolases"/>
    <property type="match status" value="1"/>
</dbReference>
<comment type="cofactor">
    <cofactor evidence="1">
        <name>Zn(2+)</name>
        <dbReference type="ChEBI" id="CHEBI:29105"/>
    </cofactor>
</comment>
<gene>
    <name evidence="11" type="ORF">ATEIFO6365_0006058500</name>
</gene>
<evidence type="ECO:0000256" key="9">
    <source>
        <dbReference type="ARBA" id="ARBA00047764"/>
    </source>
</evidence>
<dbReference type="EMBL" id="BLJY01000006">
    <property type="protein sequence ID" value="GFF17237.1"/>
    <property type="molecule type" value="Genomic_DNA"/>
</dbReference>
<proteinExistence type="inferred from homology"/>
<dbReference type="EC" id="3.5.4.4" evidence="4"/>
<keyword evidence="6" id="KW-0479">Metal-binding</keyword>
<comment type="similarity">
    <text evidence="3">Belongs to the metallo-dependent hydrolases superfamily. Adenosine and AMP deaminases family. ADGF subfamily.</text>
</comment>
<dbReference type="PANTHER" id="PTHR11409">
    <property type="entry name" value="ADENOSINE DEAMINASE"/>
    <property type="match status" value="1"/>
</dbReference>
<comment type="subcellular location">
    <subcellularLocation>
        <location evidence="2">Secreted</location>
    </subcellularLocation>
</comment>
<evidence type="ECO:0000256" key="3">
    <source>
        <dbReference type="ARBA" id="ARBA00006083"/>
    </source>
</evidence>
<dbReference type="PANTHER" id="PTHR11409:SF39">
    <property type="entry name" value="ADENOSINE DEAMINASE 2"/>
    <property type="match status" value="1"/>
</dbReference>
<organism evidence="11 12">
    <name type="scientific">Aspergillus terreus</name>
    <dbReference type="NCBI Taxonomy" id="33178"/>
    <lineage>
        <taxon>Eukaryota</taxon>
        <taxon>Fungi</taxon>
        <taxon>Dikarya</taxon>
        <taxon>Ascomycota</taxon>
        <taxon>Pezizomycotina</taxon>
        <taxon>Eurotiomycetes</taxon>
        <taxon>Eurotiomycetidae</taxon>
        <taxon>Eurotiales</taxon>
        <taxon>Aspergillaceae</taxon>
        <taxon>Aspergillus</taxon>
        <taxon>Aspergillus subgen. Circumdati</taxon>
    </lineage>
</organism>
<evidence type="ECO:0000256" key="5">
    <source>
        <dbReference type="ARBA" id="ARBA00022525"/>
    </source>
</evidence>
<dbReference type="GO" id="GO:0006154">
    <property type="term" value="P:adenosine catabolic process"/>
    <property type="evidence" value="ECO:0007669"/>
    <property type="project" value="TreeGrafter"/>
</dbReference>
<evidence type="ECO:0000256" key="4">
    <source>
        <dbReference type="ARBA" id="ARBA00012784"/>
    </source>
</evidence>
<keyword evidence="5" id="KW-0964">Secreted</keyword>
<dbReference type="InterPro" id="IPR032466">
    <property type="entry name" value="Metal_Hydrolase"/>
</dbReference>
<protein>
    <recommendedName>
        <fullName evidence="4">adenosine deaminase</fullName>
        <ecNumber evidence="4">3.5.4.4</ecNumber>
    </recommendedName>
</protein>
<dbReference type="GO" id="GO:0046103">
    <property type="term" value="P:inosine biosynthetic process"/>
    <property type="evidence" value="ECO:0007669"/>
    <property type="project" value="TreeGrafter"/>
</dbReference>
<dbReference type="InterPro" id="IPR006330">
    <property type="entry name" value="Ado/ade_deaminase"/>
</dbReference>
<dbReference type="AlphaFoldDB" id="A0A5M3YZ70"/>
<dbReference type="GO" id="GO:0004000">
    <property type="term" value="F:adenosine deaminase activity"/>
    <property type="evidence" value="ECO:0007669"/>
    <property type="project" value="TreeGrafter"/>
</dbReference>
<reference evidence="11 12" key="1">
    <citation type="submission" date="2020-01" db="EMBL/GenBank/DDBJ databases">
        <title>Aspergillus terreus IFO 6365 whole genome shotgun sequence.</title>
        <authorList>
            <person name="Kanamasa S."/>
            <person name="Takahashi H."/>
        </authorList>
    </citation>
    <scope>NUCLEOTIDE SEQUENCE [LARGE SCALE GENOMIC DNA]</scope>
    <source>
        <strain evidence="11 12">IFO 6365</strain>
    </source>
</reference>
<feature type="domain" description="Adenosine deaminase" evidence="10">
    <location>
        <begin position="209"/>
        <end position="491"/>
    </location>
</feature>
<dbReference type="Gene3D" id="3.20.20.140">
    <property type="entry name" value="Metal-dependent hydrolases"/>
    <property type="match status" value="1"/>
</dbReference>
<comment type="catalytic activity">
    <reaction evidence="9">
        <text>adenosine + H2O + H(+) = inosine + NH4(+)</text>
        <dbReference type="Rhea" id="RHEA:24408"/>
        <dbReference type="ChEBI" id="CHEBI:15377"/>
        <dbReference type="ChEBI" id="CHEBI:15378"/>
        <dbReference type="ChEBI" id="CHEBI:16335"/>
        <dbReference type="ChEBI" id="CHEBI:17596"/>
        <dbReference type="ChEBI" id="CHEBI:28938"/>
        <dbReference type="EC" id="3.5.4.4"/>
    </reaction>
</comment>
<name>A0A5M3YZ70_ASPTE</name>
<keyword evidence="7" id="KW-0732">Signal</keyword>
<dbReference type="Pfam" id="PF00962">
    <property type="entry name" value="A_deaminase"/>
    <property type="match status" value="1"/>
</dbReference>
<dbReference type="Proteomes" id="UP000452235">
    <property type="component" value="Unassembled WGS sequence"/>
</dbReference>
<evidence type="ECO:0000256" key="1">
    <source>
        <dbReference type="ARBA" id="ARBA00001947"/>
    </source>
</evidence>
<comment type="caution">
    <text evidence="11">The sequence shown here is derived from an EMBL/GenBank/DDBJ whole genome shotgun (WGS) entry which is preliminary data.</text>
</comment>
<evidence type="ECO:0000313" key="12">
    <source>
        <dbReference type="Proteomes" id="UP000452235"/>
    </source>
</evidence>
<dbReference type="InterPro" id="IPR001365">
    <property type="entry name" value="A_deaminase_dom"/>
</dbReference>
<keyword evidence="8" id="KW-0378">Hydrolase</keyword>
<dbReference type="FunFam" id="3.20.20.140:FF:000017">
    <property type="entry name" value="Adenosine deaminase 2"/>
    <property type="match status" value="1"/>
</dbReference>
<accession>A0A5M3YZ70</accession>
<sequence>MGGASNTQWELEEGIPQQDDPFIQQYLRGRTSLIVEEQKQRHDFTLRKALSPIAATACKIVSKIRDRDLTQHPSGPVENSDLWRILHRMPKGSLLHAHLNTLVDVGFLIDLAFTTPGICIAAPSPFVVDSDYKSAPFYFRHSSQSEETEEPTLWESSYSPTTLTPLQKAASSFPNGGEPAFREWLRTRFGLHPESTRYDSTHSTASVIDSLLTYEPILRACLHRVFSQLVADGIKYVEIRNSFEIPFRREGNNEPHEDSFMDWCRVFQEEVNSFKTTDAGQTFHGARVIWTTTRISSNRWVFDDMVQCILAKTEFPDVVCGFDVVGRDSNRSLTDLVPILFWFRRQCMEEGVDIPFFFHAGEQLSGAQSESDAFDAILLGTRRIGHGLSLYRHPLLIDLTKEKKILLECCPVPEAGAQSVPLSALLSRGASVALCNDVPSTSTESMNTMTSTFWRTLESEHMGLTDLAMMAENSVRWSCFTDQPTKEWVSELREGILGEGTKALRLKEWYSEFERFCEWVALEFAEVDIED</sequence>